<evidence type="ECO:0000256" key="7">
    <source>
        <dbReference type="ARBA" id="ARBA00022516"/>
    </source>
</evidence>
<feature type="region of interest" description="Disordered" evidence="13">
    <location>
        <begin position="1"/>
        <end position="27"/>
    </location>
</feature>
<evidence type="ECO:0000313" key="16">
    <source>
        <dbReference type="Proteomes" id="UP000503540"/>
    </source>
</evidence>
<evidence type="ECO:0000256" key="1">
    <source>
        <dbReference type="ARBA" id="ARBA00000026"/>
    </source>
</evidence>
<evidence type="ECO:0000259" key="14">
    <source>
        <dbReference type="Pfam" id="PF16911"/>
    </source>
</evidence>
<proteinExistence type="inferred from homology"/>
<feature type="domain" description="Phthiocerol/phthiodiolone dimycocerosyl transferase C-terminal" evidence="14">
    <location>
        <begin position="305"/>
        <end position="491"/>
    </location>
</feature>
<evidence type="ECO:0000256" key="2">
    <source>
        <dbReference type="ARBA" id="ARBA00000625"/>
    </source>
</evidence>
<dbReference type="Gene3D" id="3.30.559.10">
    <property type="entry name" value="Chloramphenicol acetyltransferase-like domain"/>
    <property type="match status" value="1"/>
</dbReference>
<evidence type="ECO:0000256" key="9">
    <source>
        <dbReference type="ARBA" id="ARBA00023315"/>
    </source>
</evidence>
<evidence type="ECO:0000313" key="15">
    <source>
        <dbReference type="EMBL" id="QIS14032.1"/>
    </source>
</evidence>
<dbReference type="Proteomes" id="UP000503540">
    <property type="component" value="Chromosome"/>
</dbReference>
<comment type="catalytic activity">
    <reaction evidence="2">
        <text>2 a mycocerosyl-[mycocerosic acid synthase] + a phenolphthiocerol = a dimycocerosyl phenolphthiocerol + 2 holo-[mycocerosic acid synthase].</text>
        <dbReference type="EC" id="2.3.1.282"/>
    </reaction>
</comment>
<sequence length="519" mass="55520">MPRRPAPTARCARSVAHSASRSAPRSSPITFTAHRCTRSPISPWPSATACVRRCGSAPRWCSRPYSPRSPSRVPACAGDRPCRNRIRRSRRNSHRATKMRRAKLVATPGKAIRYLAPSEAMFVEMGTVVGYSVRARGELDEAALSDAFDVLRHRYPALRGQLGTLDGELVFMTYAGHLPEISVITGDLDAPLGGFDAGSNDAMSALHVVRAGDAASVTLWIPHCLADAGHGLALSAELWSLYTDRMVGDVPTSIPGEHPASLEALLADRGISKPGDESARWSAPAVGEPDPLDTSGLPFYATTNIRLRLSAHDTAALRLAARRDGVTVHGLVSAAILRAQSDIDDAALADIPYVSAVDLRGRITPPVPPAAATNMLGYVPYKADVESTRLIDLARSVNDRLLAQLGDGSVLLGALYIPDLAKHGSGSGPKGVLGTNLGAVPALRTPPGLEIEDFRASHYRKPLSGKLHERGLMGMTTYLARSYAGWLSIDLMTYEPSPQDIAVGDRKIAAIENHLLSLR</sequence>
<reference evidence="15 16" key="1">
    <citation type="journal article" date="2019" name="ACS Chem. Biol.">
        <title>Identification and Mobilization of a Cryptic Antibiotic Biosynthesis Gene Locus from a Human-Pathogenic Nocardia Isolate.</title>
        <authorList>
            <person name="Herisse M."/>
            <person name="Ishida K."/>
            <person name="Porter J.L."/>
            <person name="Howden B."/>
            <person name="Hertweck C."/>
            <person name="Stinear T.P."/>
            <person name="Pidot S.J."/>
        </authorList>
    </citation>
    <scope>NUCLEOTIDE SEQUENCE [LARGE SCALE GENOMIC DNA]</scope>
    <source>
        <strain evidence="15 16">AUSMDU00012717</strain>
    </source>
</reference>
<keyword evidence="7" id="KW-0444">Lipid biosynthesis</keyword>
<evidence type="ECO:0000256" key="11">
    <source>
        <dbReference type="ARBA" id="ARBA00032317"/>
    </source>
</evidence>
<dbReference type="Pfam" id="PF16911">
    <property type="entry name" value="PapA_C"/>
    <property type="match status" value="1"/>
</dbReference>
<dbReference type="SUPFAM" id="SSF52777">
    <property type="entry name" value="CoA-dependent acyltransferases"/>
    <property type="match status" value="2"/>
</dbReference>
<evidence type="ECO:0000256" key="10">
    <source>
        <dbReference type="ARBA" id="ARBA00030465"/>
    </source>
</evidence>
<evidence type="ECO:0000256" key="4">
    <source>
        <dbReference type="ARBA" id="ARBA00006558"/>
    </source>
</evidence>
<evidence type="ECO:0000256" key="6">
    <source>
        <dbReference type="ARBA" id="ARBA00013449"/>
    </source>
</evidence>
<keyword evidence="9" id="KW-0012">Acyltransferase</keyword>
<protein>
    <recommendedName>
        <fullName evidence="6">Phthiocerol/phthiodiolone dimycocerosyl transferase</fullName>
        <ecNumber evidence="5">2.3.1.282</ecNumber>
    </recommendedName>
    <alternativeName>
        <fullName evidence="12">Acyltransferase PapA5</fullName>
    </alternativeName>
    <alternativeName>
        <fullName evidence="10">Phthiocerol/phthiodiolone O-acyltransferase</fullName>
    </alternativeName>
    <alternativeName>
        <fullName evidence="11">Polyketide synthase-associated protein A5</fullName>
    </alternativeName>
</protein>
<gene>
    <name evidence="15" type="ORF">F5544_30945</name>
</gene>
<dbReference type="EMBL" id="CP046172">
    <property type="protein sequence ID" value="QIS14032.1"/>
    <property type="molecule type" value="Genomic_DNA"/>
</dbReference>
<comment type="catalytic activity">
    <reaction evidence="3">
        <text>2 a mycocerosyl-[mycocerosic acid synthase] + a phthiodiolone = a dimycocerosyl phthiodiolone + 2 holo-[mycocerosic acid synthase].</text>
        <dbReference type="EC" id="2.3.1.282"/>
    </reaction>
</comment>
<dbReference type="AlphaFoldDB" id="A0A6G9YLE6"/>
<dbReference type="KEGG" id="nah:F5544_30945"/>
<comment type="catalytic activity">
    <reaction evidence="1">
        <text>2 a mycocerosyl-[mycocerosic acid synthase] + a phthiocerol = a dimycocerosyl phthiocerol + 2 holo-[mycocerosic acid synthase].</text>
        <dbReference type="EC" id="2.3.1.282"/>
    </reaction>
</comment>
<evidence type="ECO:0000256" key="12">
    <source>
        <dbReference type="ARBA" id="ARBA00033407"/>
    </source>
</evidence>
<dbReference type="InterPro" id="IPR031641">
    <property type="entry name" value="PapA_C"/>
</dbReference>
<keyword evidence="16" id="KW-1185">Reference proteome</keyword>
<dbReference type="EC" id="2.3.1.282" evidence="5"/>
<comment type="similarity">
    <text evidence="4">Belongs to the acyltransferase PapA5 family.</text>
</comment>
<keyword evidence="8" id="KW-0808">Transferase</keyword>
<evidence type="ECO:0000256" key="8">
    <source>
        <dbReference type="ARBA" id="ARBA00022679"/>
    </source>
</evidence>
<dbReference type="Gene3D" id="3.30.559.30">
    <property type="entry name" value="Nonribosomal peptide synthetase, condensation domain"/>
    <property type="match status" value="1"/>
</dbReference>
<organism evidence="15 16">
    <name type="scientific">Nocardia arthritidis</name>
    <dbReference type="NCBI Taxonomy" id="228602"/>
    <lineage>
        <taxon>Bacteria</taxon>
        <taxon>Bacillati</taxon>
        <taxon>Actinomycetota</taxon>
        <taxon>Actinomycetes</taxon>
        <taxon>Mycobacteriales</taxon>
        <taxon>Nocardiaceae</taxon>
        <taxon>Nocardia</taxon>
    </lineage>
</organism>
<evidence type="ECO:0000256" key="3">
    <source>
        <dbReference type="ARBA" id="ARBA00001907"/>
    </source>
</evidence>
<evidence type="ECO:0000256" key="13">
    <source>
        <dbReference type="SAM" id="MobiDB-lite"/>
    </source>
</evidence>
<evidence type="ECO:0000256" key="5">
    <source>
        <dbReference type="ARBA" id="ARBA00012866"/>
    </source>
</evidence>
<keyword evidence="7" id="KW-0443">Lipid metabolism</keyword>
<dbReference type="GO" id="GO:0016746">
    <property type="term" value="F:acyltransferase activity"/>
    <property type="evidence" value="ECO:0007669"/>
    <property type="project" value="UniProtKB-KW"/>
</dbReference>
<name>A0A6G9YLE6_9NOCA</name>
<dbReference type="InterPro" id="IPR023213">
    <property type="entry name" value="CAT-like_dom_sf"/>
</dbReference>
<accession>A0A6G9YLE6</accession>